<evidence type="ECO:0000313" key="4">
    <source>
        <dbReference type="Proteomes" id="UP000242687"/>
    </source>
</evidence>
<feature type="signal peptide" evidence="2">
    <location>
        <begin position="1"/>
        <end position="21"/>
    </location>
</feature>
<evidence type="ECO:0000313" key="3">
    <source>
        <dbReference type="EMBL" id="PJJ83920.1"/>
    </source>
</evidence>
<reference evidence="3 4" key="1">
    <citation type="submission" date="2017-11" db="EMBL/GenBank/DDBJ databases">
        <title>Genomic Encyclopedia of Archaeal and Bacterial Type Strains, Phase II (KMG-II): From Individual Species to Whole Genera.</title>
        <authorList>
            <person name="Goeker M."/>
        </authorList>
    </citation>
    <scope>NUCLEOTIDE SEQUENCE [LARGE SCALE GENOMIC DNA]</scope>
    <source>
        <strain evidence="3 4">DSM 28175</strain>
    </source>
</reference>
<dbReference type="AlphaFoldDB" id="A0A2H9VSW9"/>
<proteinExistence type="predicted"/>
<gene>
    <name evidence="3" type="ORF">CLV57_0915</name>
</gene>
<dbReference type="EMBL" id="PGFJ01000001">
    <property type="protein sequence ID" value="PJJ83920.1"/>
    <property type="molecule type" value="Genomic_DNA"/>
</dbReference>
<dbReference type="Proteomes" id="UP000242687">
    <property type="component" value="Unassembled WGS sequence"/>
</dbReference>
<dbReference type="PROSITE" id="PS51257">
    <property type="entry name" value="PROKAR_LIPOPROTEIN"/>
    <property type="match status" value="1"/>
</dbReference>
<dbReference type="RefSeq" id="WP_262497414.1">
    <property type="nucleotide sequence ID" value="NZ_PGFJ01000001.1"/>
</dbReference>
<evidence type="ECO:0000256" key="2">
    <source>
        <dbReference type="SAM" id="SignalP"/>
    </source>
</evidence>
<accession>A0A2H9VSW9</accession>
<name>A0A2H9VSW9_9SPHI</name>
<sequence length="42" mass="4218">MKRKLISIVLLAAIAASISTGCGSLPKRGAPPRPPGAPAPPR</sequence>
<keyword evidence="4" id="KW-1185">Reference proteome</keyword>
<feature type="region of interest" description="Disordered" evidence="1">
    <location>
        <begin position="21"/>
        <end position="42"/>
    </location>
</feature>
<protein>
    <submittedName>
        <fullName evidence="3">Uncharacterized protein</fullName>
    </submittedName>
</protein>
<evidence type="ECO:0000256" key="1">
    <source>
        <dbReference type="SAM" id="MobiDB-lite"/>
    </source>
</evidence>
<organism evidence="3 4">
    <name type="scientific">Mucilaginibacter auburnensis</name>
    <dbReference type="NCBI Taxonomy" id="1457233"/>
    <lineage>
        <taxon>Bacteria</taxon>
        <taxon>Pseudomonadati</taxon>
        <taxon>Bacteroidota</taxon>
        <taxon>Sphingobacteriia</taxon>
        <taxon>Sphingobacteriales</taxon>
        <taxon>Sphingobacteriaceae</taxon>
        <taxon>Mucilaginibacter</taxon>
    </lineage>
</organism>
<feature type="chain" id="PRO_5014120683" evidence="2">
    <location>
        <begin position="22"/>
        <end position="42"/>
    </location>
</feature>
<keyword evidence="2" id="KW-0732">Signal</keyword>
<feature type="compositionally biased region" description="Pro residues" evidence="1">
    <location>
        <begin position="29"/>
        <end position="42"/>
    </location>
</feature>
<comment type="caution">
    <text evidence="3">The sequence shown here is derived from an EMBL/GenBank/DDBJ whole genome shotgun (WGS) entry which is preliminary data.</text>
</comment>